<keyword evidence="3" id="KW-0285">Flavoprotein</keyword>
<reference evidence="7 8" key="1">
    <citation type="submission" date="2015-10" db="EMBL/GenBank/DDBJ databases">
        <title>Draft genome sequence of Streptomyces corchorusii DSM 40340, type strain for the species Streptomyces corchorusii.</title>
        <authorList>
            <person name="Ruckert C."/>
            <person name="Winkler A."/>
            <person name="Kalinowski J."/>
            <person name="Kampfer P."/>
            <person name="Glaeser S."/>
        </authorList>
    </citation>
    <scope>NUCLEOTIDE SEQUENCE [LARGE SCALE GENOMIC DNA]</scope>
    <source>
        <strain evidence="7 8">DSM 40340</strain>
    </source>
</reference>
<sequence>MLDIIRPDDRRYADLRHVYTATGAPAAVVRPRSTAEVAEALGFARDAEGPLSIRSGGHGISSVSTNQHGTVIDLSRLDTIERVGTDSDLVRIGPGARWGEVAAALYPWGLAISSGDSGDVGVGGLATAGGIGLMGRAHGLTIDRVTAVELVTSDGSVLALDSERHPDLFWAVRGAGANLGIVTSLEFRASRTPVVARATLQYRVDRLAPFLRAWGETVEAAPREISAFLYLMGGGFALATVVHAGDDPAVAGRDLTPFLSVAPLVGRRAELLPYAAVVTAARAPHRGRQGGRTHSGLAVHLDGELSERLEGLARAGFGELLQIRSVGGAVNDVPADATAYAHRHQNFSITAVAPYASPEFDEAWAAVHPSLDGLYLSFESAFTPERLAEAYPGTTLQRLRDIKRRIDPGNVFHQNFPVAGVPADNGAGV</sequence>
<dbReference type="Gene3D" id="3.40.462.20">
    <property type="match status" value="1"/>
</dbReference>
<dbReference type="InterPro" id="IPR006094">
    <property type="entry name" value="Oxid_FAD_bind_N"/>
</dbReference>
<dbReference type="PROSITE" id="PS00862">
    <property type="entry name" value="OX2_COVAL_FAD"/>
    <property type="match status" value="1"/>
</dbReference>
<comment type="caution">
    <text evidence="7">The sequence shown here is derived from an EMBL/GenBank/DDBJ whole genome shotgun (WGS) entry which is preliminary data.</text>
</comment>
<evidence type="ECO:0000259" key="6">
    <source>
        <dbReference type="PROSITE" id="PS51387"/>
    </source>
</evidence>
<evidence type="ECO:0000256" key="4">
    <source>
        <dbReference type="ARBA" id="ARBA00022827"/>
    </source>
</evidence>
<evidence type="ECO:0000256" key="2">
    <source>
        <dbReference type="ARBA" id="ARBA00005466"/>
    </source>
</evidence>
<dbReference type="SUPFAM" id="SSF56176">
    <property type="entry name" value="FAD-binding/transporter-associated domain-like"/>
    <property type="match status" value="1"/>
</dbReference>
<name>A0A101PV26_STRCK</name>
<evidence type="ECO:0000313" key="8">
    <source>
        <dbReference type="Proteomes" id="UP000053398"/>
    </source>
</evidence>
<comment type="cofactor">
    <cofactor evidence="1">
        <name>FAD</name>
        <dbReference type="ChEBI" id="CHEBI:57692"/>
    </cofactor>
</comment>
<dbReference type="InterPro" id="IPR050416">
    <property type="entry name" value="FAD-linked_Oxidoreductase"/>
</dbReference>
<dbReference type="InterPro" id="IPR016169">
    <property type="entry name" value="FAD-bd_PCMH_sub2"/>
</dbReference>
<dbReference type="RefSeq" id="WP_059265884.1">
    <property type="nucleotide sequence ID" value="NZ_KQ948367.1"/>
</dbReference>
<dbReference type="Proteomes" id="UP000053398">
    <property type="component" value="Unassembled WGS sequence"/>
</dbReference>
<dbReference type="Pfam" id="PF01565">
    <property type="entry name" value="FAD_binding_4"/>
    <property type="match status" value="1"/>
</dbReference>
<dbReference type="InterPro" id="IPR016166">
    <property type="entry name" value="FAD-bd_PCMH"/>
</dbReference>
<evidence type="ECO:0000313" key="7">
    <source>
        <dbReference type="EMBL" id="KUN18217.1"/>
    </source>
</evidence>
<dbReference type="InterPro" id="IPR036318">
    <property type="entry name" value="FAD-bd_PCMH-like_sf"/>
</dbReference>
<keyword evidence="8" id="KW-1185">Reference proteome</keyword>
<organism evidence="7 8">
    <name type="scientific">Streptomyces corchorusii</name>
    <name type="common">Streptomyces chibaensis</name>
    <dbReference type="NCBI Taxonomy" id="1903"/>
    <lineage>
        <taxon>Bacteria</taxon>
        <taxon>Bacillati</taxon>
        <taxon>Actinomycetota</taxon>
        <taxon>Actinomycetes</taxon>
        <taxon>Kitasatosporales</taxon>
        <taxon>Streptomycetaceae</taxon>
        <taxon>Streptomyces</taxon>
    </lineage>
</organism>
<dbReference type="Gene3D" id="3.30.43.10">
    <property type="entry name" value="Uridine Diphospho-n-acetylenolpyruvylglucosamine Reductase, domain 2"/>
    <property type="match status" value="1"/>
</dbReference>
<comment type="similarity">
    <text evidence="2">Belongs to the oxygen-dependent FAD-linked oxidoreductase family.</text>
</comment>
<evidence type="ECO:0000256" key="3">
    <source>
        <dbReference type="ARBA" id="ARBA00022630"/>
    </source>
</evidence>
<dbReference type="EMBL" id="LMWP01000044">
    <property type="protein sequence ID" value="KUN18217.1"/>
    <property type="molecule type" value="Genomic_DNA"/>
</dbReference>
<evidence type="ECO:0000256" key="1">
    <source>
        <dbReference type="ARBA" id="ARBA00001974"/>
    </source>
</evidence>
<gene>
    <name evidence="7" type="ORF">AQJ11_34660</name>
</gene>
<dbReference type="Gene3D" id="3.30.465.10">
    <property type="match status" value="1"/>
</dbReference>
<dbReference type="PROSITE" id="PS51387">
    <property type="entry name" value="FAD_PCMH"/>
    <property type="match status" value="1"/>
</dbReference>
<dbReference type="PANTHER" id="PTHR42973:SF39">
    <property type="entry name" value="FAD-BINDING PCMH-TYPE DOMAIN-CONTAINING PROTEIN"/>
    <property type="match status" value="1"/>
</dbReference>
<evidence type="ECO:0000256" key="5">
    <source>
        <dbReference type="ARBA" id="ARBA00023002"/>
    </source>
</evidence>
<dbReference type="InterPro" id="IPR016167">
    <property type="entry name" value="FAD-bd_PCMH_sub1"/>
</dbReference>
<protein>
    <submittedName>
        <fullName evidence="7">Oxidoreductase</fullName>
    </submittedName>
</protein>
<dbReference type="GO" id="GO:0016491">
    <property type="term" value="F:oxidoreductase activity"/>
    <property type="evidence" value="ECO:0007669"/>
    <property type="project" value="UniProtKB-KW"/>
</dbReference>
<keyword evidence="5" id="KW-0560">Oxidoreductase</keyword>
<dbReference type="AlphaFoldDB" id="A0A101PV26"/>
<dbReference type="GO" id="GO:0071949">
    <property type="term" value="F:FAD binding"/>
    <property type="evidence" value="ECO:0007669"/>
    <property type="project" value="InterPro"/>
</dbReference>
<dbReference type="InterPro" id="IPR006093">
    <property type="entry name" value="Oxy_OxRdtase_FAD_BS"/>
</dbReference>
<keyword evidence="4" id="KW-0274">FAD</keyword>
<accession>A0A101PV26</accession>
<feature type="domain" description="FAD-binding PCMH-type" evidence="6">
    <location>
        <begin position="21"/>
        <end position="192"/>
    </location>
</feature>
<proteinExistence type="inferred from homology"/>
<dbReference type="PANTHER" id="PTHR42973">
    <property type="entry name" value="BINDING OXIDOREDUCTASE, PUTATIVE (AFU_ORTHOLOGUE AFUA_1G17690)-RELATED"/>
    <property type="match status" value="1"/>
</dbReference>
<dbReference type="InterPro" id="IPR012951">
    <property type="entry name" value="BBE"/>
</dbReference>
<dbReference type="Pfam" id="PF08031">
    <property type="entry name" value="BBE"/>
    <property type="match status" value="1"/>
</dbReference>